<dbReference type="RefSeq" id="WP_283739343.1">
    <property type="nucleotide sequence ID" value="NZ_JASJEV010000002.1"/>
</dbReference>
<dbReference type="GO" id="GO:0016491">
    <property type="term" value="F:oxidoreductase activity"/>
    <property type="evidence" value="ECO:0007669"/>
    <property type="project" value="UniProtKB-KW"/>
</dbReference>
<dbReference type="SUPFAM" id="SSF50475">
    <property type="entry name" value="FMN-binding split barrel"/>
    <property type="match status" value="1"/>
</dbReference>
<keyword evidence="6" id="KW-0560">Oxidoreductase</keyword>
<dbReference type="SMART" id="SM00903">
    <property type="entry name" value="Flavin_Reduct"/>
    <property type="match status" value="1"/>
</dbReference>
<accession>A0ABT7AD90</accession>
<dbReference type="InterPro" id="IPR002563">
    <property type="entry name" value="Flavin_Rdtase-like_dom"/>
</dbReference>
<dbReference type="InterPro" id="IPR012349">
    <property type="entry name" value="Split_barrel_FMN-bd"/>
</dbReference>
<keyword evidence="2" id="KW-0285">Flavoprotein</keyword>
<feature type="domain" description="Flavin reductase like" evidence="5">
    <location>
        <begin position="24"/>
        <end position="176"/>
    </location>
</feature>
<evidence type="ECO:0000256" key="1">
    <source>
        <dbReference type="ARBA" id="ARBA00001917"/>
    </source>
</evidence>
<evidence type="ECO:0000256" key="4">
    <source>
        <dbReference type="ARBA" id="ARBA00038054"/>
    </source>
</evidence>
<evidence type="ECO:0000256" key="3">
    <source>
        <dbReference type="ARBA" id="ARBA00022643"/>
    </source>
</evidence>
<dbReference type="EMBL" id="JASJEV010000002">
    <property type="protein sequence ID" value="MDJ1157340.1"/>
    <property type="molecule type" value="Genomic_DNA"/>
</dbReference>
<dbReference type="Pfam" id="PF01613">
    <property type="entry name" value="Flavin_Reduct"/>
    <property type="match status" value="1"/>
</dbReference>
<evidence type="ECO:0000259" key="5">
    <source>
        <dbReference type="SMART" id="SM00903"/>
    </source>
</evidence>
<protein>
    <submittedName>
        <fullName evidence="6">Flavin reductase family protein</fullName>
        <ecNumber evidence="6">1.5.1.-</ecNumber>
    </submittedName>
</protein>
<evidence type="ECO:0000313" key="7">
    <source>
        <dbReference type="Proteomes" id="UP001321492"/>
    </source>
</evidence>
<evidence type="ECO:0000313" key="6">
    <source>
        <dbReference type="EMBL" id="MDJ1157340.1"/>
    </source>
</evidence>
<name>A0ABT7AD90_9HYPH</name>
<comment type="cofactor">
    <cofactor evidence="1">
        <name>FMN</name>
        <dbReference type="ChEBI" id="CHEBI:58210"/>
    </cofactor>
</comment>
<organism evidence="6 7">
    <name type="scientific">Chelatococcus albus</name>
    <dbReference type="NCBI Taxonomy" id="3047466"/>
    <lineage>
        <taxon>Bacteria</taxon>
        <taxon>Pseudomonadati</taxon>
        <taxon>Pseudomonadota</taxon>
        <taxon>Alphaproteobacteria</taxon>
        <taxon>Hyphomicrobiales</taxon>
        <taxon>Chelatococcaceae</taxon>
        <taxon>Chelatococcus</taxon>
    </lineage>
</organism>
<keyword evidence="7" id="KW-1185">Reference proteome</keyword>
<dbReference type="Gene3D" id="2.30.110.10">
    <property type="entry name" value="Electron Transport, Fmn-binding Protein, Chain A"/>
    <property type="match status" value="1"/>
</dbReference>
<dbReference type="PANTHER" id="PTHR33798">
    <property type="entry name" value="FLAVOPROTEIN OXYGENASE"/>
    <property type="match status" value="1"/>
</dbReference>
<comment type="similarity">
    <text evidence="4">Belongs to the flavoredoxin family.</text>
</comment>
<dbReference type="PANTHER" id="PTHR33798:SF5">
    <property type="entry name" value="FLAVIN REDUCTASE LIKE DOMAIN-CONTAINING PROTEIN"/>
    <property type="match status" value="1"/>
</dbReference>
<sequence length="226" mass="25064">MTATHLSFDFARLSARERYKLLIGTVVPRPIALVTTTDEEGRVNAAPYSFFNCLSADPAIVALGVENRADMRFKDTARNVRLTEEFTVNIVSDALVAAMNVCAVPFAPGVDEVAAAGLTAVPGTHVKCPRILESPAALECRRYMTLEISRSRVIFLGEVVAAHLREDIVDRDKLHVDPFALDALGRMGGHGYARTRDYFDLPTMSTEEWERRARPSDRVQRAEGER</sequence>
<proteinExistence type="inferred from homology"/>
<keyword evidence="3" id="KW-0288">FMN</keyword>
<gene>
    <name evidence="6" type="ORF">QNA08_03690</name>
</gene>
<dbReference type="Proteomes" id="UP001321492">
    <property type="component" value="Unassembled WGS sequence"/>
</dbReference>
<dbReference type="EC" id="1.5.1.-" evidence="6"/>
<comment type="caution">
    <text evidence="6">The sequence shown here is derived from an EMBL/GenBank/DDBJ whole genome shotgun (WGS) entry which is preliminary data.</text>
</comment>
<evidence type="ECO:0000256" key="2">
    <source>
        <dbReference type="ARBA" id="ARBA00022630"/>
    </source>
</evidence>
<reference evidence="6 7" key="1">
    <citation type="submission" date="2023-05" db="EMBL/GenBank/DDBJ databases">
        <title>Chelatococcus sp. nov., a moderately thermophilic bacterium isolated from hot spring microbial mat.</title>
        <authorList>
            <person name="Hu C.-J."/>
            <person name="Li W.-J."/>
        </authorList>
    </citation>
    <scope>NUCLEOTIDE SEQUENCE [LARGE SCALE GENOMIC DNA]</scope>
    <source>
        <strain evidence="6 7">SYSU G07232</strain>
    </source>
</reference>